<keyword evidence="5 6" id="KW-0472">Membrane</keyword>
<dbReference type="PANTHER" id="PTHR42718:SF9">
    <property type="entry name" value="MAJOR FACILITATOR SUPERFAMILY MULTIDRUG TRANSPORTER MFSC"/>
    <property type="match status" value="1"/>
</dbReference>
<feature type="domain" description="Major facilitator superfamily (MFS) profile" evidence="7">
    <location>
        <begin position="1"/>
        <end position="480"/>
    </location>
</feature>
<dbReference type="PATRIC" id="fig|1217721.7.peg.2767"/>
<feature type="transmembrane region" description="Helical" evidence="6">
    <location>
        <begin position="256"/>
        <end position="280"/>
    </location>
</feature>
<dbReference type="AlphaFoldDB" id="A0A075K2N2"/>
<dbReference type="GO" id="GO:0016020">
    <property type="term" value="C:membrane"/>
    <property type="evidence" value="ECO:0007669"/>
    <property type="project" value="UniProtKB-SubCell"/>
</dbReference>
<dbReference type="Gene3D" id="1.20.1250.20">
    <property type="entry name" value="MFS general substrate transporter like domains"/>
    <property type="match status" value="1"/>
</dbReference>
<accession>A0A075K2N2</accession>
<evidence type="ECO:0000256" key="4">
    <source>
        <dbReference type="ARBA" id="ARBA00022989"/>
    </source>
</evidence>
<feature type="transmembrane region" description="Helical" evidence="6">
    <location>
        <begin position="35"/>
        <end position="56"/>
    </location>
</feature>
<feature type="transmembrane region" description="Helical" evidence="6">
    <location>
        <begin position="292"/>
        <end position="314"/>
    </location>
</feature>
<sequence>MLLAAMVAGLNSRVPGLVLEDLQGALGFAHDDGSWLSTAYALGELVAMPFASWFAITFSLRRFHLSMLSGALALAALIPFVRELHLLLALRALQGLFSGALIPLLMMCALRFLPMSLRLHGLALYALTSTFSPNIALWLATLAVDRLADWRWAYWHVIPIGMVAMALVAWGLPKMPTALPRLREADWAGLALGAPGLALLVVGLDQGVRLDWFHSPIITAALLAGTILTALFMACEWRHPAPFIKLQMLQRRNLGLGISVFVLLLLIGGTAVTLPANVLAQLQGFRLEQSSTIGLIVGLPQLLLGSCVAGLLYLRWVDARHIFAAGLACLATACWLGSFITSEWMVAQFVGPEVLYALGLPMTIVPLLFLITSVVQPQEGPYVSGIINLFRALSATLGGAMIGQLSAVRSRFHAEMLLDQAGGWGARLPSDEPHWASLGTTVAQQAGVLASADVYRVFGLLALLLIPVVLNFEYIPAPTTTTHRTPAPSLASSTRAAS</sequence>
<evidence type="ECO:0000259" key="7">
    <source>
        <dbReference type="PROSITE" id="PS50850"/>
    </source>
</evidence>
<feature type="transmembrane region" description="Helical" evidence="6">
    <location>
        <begin position="63"/>
        <end position="82"/>
    </location>
</feature>
<feature type="transmembrane region" description="Helical" evidence="6">
    <location>
        <begin position="216"/>
        <end position="235"/>
    </location>
</feature>
<gene>
    <name evidence="8" type="ORF">HY57_13420</name>
</gene>
<evidence type="ECO:0000256" key="3">
    <source>
        <dbReference type="ARBA" id="ARBA00022692"/>
    </source>
</evidence>
<keyword evidence="3 6" id="KW-0812">Transmembrane</keyword>
<evidence type="ECO:0000256" key="1">
    <source>
        <dbReference type="ARBA" id="ARBA00004141"/>
    </source>
</evidence>
<proteinExistence type="predicted"/>
<dbReference type="InterPro" id="IPR020846">
    <property type="entry name" value="MFS_dom"/>
</dbReference>
<dbReference type="SUPFAM" id="SSF103473">
    <property type="entry name" value="MFS general substrate transporter"/>
    <property type="match status" value="1"/>
</dbReference>
<comment type="subcellular location">
    <subcellularLocation>
        <location evidence="1">Membrane</location>
        <topology evidence="1">Multi-pass membrane protein</topology>
    </subcellularLocation>
</comment>
<dbReference type="EMBL" id="CP008884">
    <property type="protein sequence ID" value="AIF48185.1"/>
    <property type="molecule type" value="Genomic_DNA"/>
</dbReference>
<dbReference type="InterPro" id="IPR036259">
    <property type="entry name" value="MFS_trans_sf"/>
</dbReference>
<dbReference type="PANTHER" id="PTHR42718">
    <property type="entry name" value="MAJOR FACILITATOR SUPERFAMILY MULTIDRUG TRANSPORTER MFSC"/>
    <property type="match status" value="1"/>
</dbReference>
<feature type="transmembrane region" description="Helical" evidence="6">
    <location>
        <begin position="122"/>
        <end position="140"/>
    </location>
</feature>
<keyword evidence="2" id="KW-0813">Transport</keyword>
<dbReference type="HOGENOM" id="CLU_000960_33_0_6"/>
<keyword evidence="4 6" id="KW-1133">Transmembrane helix</keyword>
<feature type="transmembrane region" description="Helical" evidence="6">
    <location>
        <begin position="88"/>
        <end position="110"/>
    </location>
</feature>
<dbReference type="PROSITE" id="PS50850">
    <property type="entry name" value="MFS"/>
    <property type="match status" value="1"/>
</dbReference>
<evidence type="ECO:0000256" key="2">
    <source>
        <dbReference type="ARBA" id="ARBA00022448"/>
    </source>
</evidence>
<reference evidence="8 9" key="1">
    <citation type="submission" date="2014-07" db="EMBL/GenBank/DDBJ databases">
        <title>Complete Genome Sequence of Dyella japonica Strain A8 Isolated from Malaysian Tropical Soil.</title>
        <authorList>
            <person name="Hui R.K.H."/>
            <person name="Chen J.-W."/>
            <person name="Chan K.-G."/>
            <person name="Leung F.C.C."/>
        </authorList>
    </citation>
    <scope>NUCLEOTIDE SEQUENCE [LARGE SCALE GENOMIC DNA]</scope>
    <source>
        <strain evidence="8 9">A8</strain>
    </source>
</reference>
<protein>
    <submittedName>
        <fullName evidence="8">MFS transporter</fullName>
    </submittedName>
</protein>
<feature type="transmembrane region" description="Helical" evidence="6">
    <location>
        <begin position="454"/>
        <end position="475"/>
    </location>
</feature>
<feature type="transmembrane region" description="Helical" evidence="6">
    <location>
        <begin position="387"/>
        <end position="407"/>
    </location>
</feature>
<feature type="transmembrane region" description="Helical" evidence="6">
    <location>
        <begin position="354"/>
        <end position="375"/>
    </location>
</feature>
<evidence type="ECO:0000313" key="8">
    <source>
        <dbReference type="EMBL" id="AIF48185.1"/>
    </source>
</evidence>
<evidence type="ECO:0000256" key="6">
    <source>
        <dbReference type="SAM" id="Phobius"/>
    </source>
</evidence>
<dbReference type="STRING" id="1217721.HY57_13420"/>
<feature type="transmembrane region" description="Helical" evidence="6">
    <location>
        <begin position="152"/>
        <end position="173"/>
    </location>
</feature>
<dbReference type="Pfam" id="PF07690">
    <property type="entry name" value="MFS_1"/>
    <property type="match status" value="1"/>
</dbReference>
<organism evidence="8 9">
    <name type="scientific">Dyella japonica A8</name>
    <dbReference type="NCBI Taxonomy" id="1217721"/>
    <lineage>
        <taxon>Bacteria</taxon>
        <taxon>Pseudomonadati</taxon>
        <taxon>Pseudomonadota</taxon>
        <taxon>Gammaproteobacteria</taxon>
        <taxon>Lysobacterales</taxon>
        <taxon>Rhodanobacteraceae</taxon>
        <taxon>Dyella</taxon>
    </lineage>
</organism>
<name>A0A075K2N2_9GAMM</name>
<dbReference type="KEGG" id="dja:HY57_13420"/>
<feature type="transmembrane region" description="Helical" evidence="6">
    <location>
        <begin position="185"/>
        <end position="204"/>
    </location>
</feature>
<dbReference type="GO" id="GO:0022857">
    <property type="term" value="F:transmembrane transporter activity"/>
    <property type="evidence" value="ECO:0007669"/>
    <property type="project" value="InterPro"/>
</dbReference>
<feature type="transmembrane region" description="Helical" evidence="6">
    <location>
        <begin position="321"/>
        <end position="342"/>
    </location>
</feature>
<keyword evidence="9" id="KW-1185">Reference proteome</keyword>
<dbReference type="Proteomes" id="UP000027987">
    <property type="component" value="Chromosome"/>
</dbReference>
<evidence type="ECO:0000256" key="5">
    <source>
        <dbReference type="ARBA" id="ARBA00023136"/>
    </source>
</evidence>
<evidence type="ECO:0000313" key="9">
    <source>
        <dbReference type="Proteomes" id="UP000027987"/>
    </source>
</evidence>
<dbReference type="InterPro" id="IPR011701">
    <property type="entry name" value="MFS"/>
</dbReference>